<comment type="pathway">
    <text evidence="1">Cofactor biosynthesis; molybdopterin biosynthesis.</text>
</comment>
<dbReference type="SUPFAM" id="SSF53218">
    <property type="entry name" value="Molybdenum cofactor biosynthesis proteins"/>
    <property type="match status" value="1"/>
</dbReference>
<feature type="domain" description="MoaB/Mog" evidence="3">
    <location>
        <begin position="19"/>
        <end position="162"/>
    </location>
</feature>
<dbReference type="PANTHER" id="PTHR43764">
    <property type="entry name" value="MOLYBDENUM COFACTOR BIOSYNTHESIS"/>
    <property type="match status" value="1"/>
</dbReference>
<evidence type="ECO:0000313" key="4">
    <source>
        <dbReference type="EMBL" id="PKK90247.1"/>
    </source>
</evidence>
<evidence type="ECO:0000256" key="1">
    <source>
        <dbReference type="ARBA" id="ARBA00005046"/>
    </source>
</evidence>
<dbReference type="CDD" id="cd00886">
    <property type="entry name" value="MogA_MoaB"/>
    <property type="match status" value="1"/>
</dbReference>
<proteinExistence type="predicted"/>
<dbReference type="NCBIfam" id="TIGR00177">
    <property type="entry name" value="molyb_syn"/>
    <property type="match status" value="1"/>
</dbReference>
<dbReference type="InterPro" id="IPR036425">
    <property type="entry name" value="MoaB/Mog-like_dom_sf"/>
</dbReference>
<evidence type="ECO:0000313" key="5">
    <source>
        <dbReference type="Proteomes" id="UP000233256"/>
    </source>
</evidence>
<dbReference type="Gene3D" id="3.40.980.10">
    <property type="entry name" value="MoaB/Mog-like domain"/>
    <property type="match status" value="1"/>
</dbReference>
<evidence type="ECO:0000256" key="2">
    <source>
        <dbReference type="ARBA" id="ARBA00023150"/>
    </source>
</evidence>
<dbReference type="InterPro" id="IPR051920">
    <property type="entry name" value="MPT_Adenylyltrnsfr/MoaC-Rel"/>
</dbReference>
<evidence type="ECO:0000259" key="3">
    <source>
        <dbReference type="SMART" id="SM00852"/>
    </source>
</evidence>
<protein>
    <submittedName>
        <fullName evidence="4">Molybdenum cofactor biosynthesis protein</fullName>
    </submittedName>
</protein>
<dbReference type="AlphaFoldDB" id="A0A2N1PPH6"/>
<reference evidence="4 5" key="1">
    <citation type="journal article" date="2017" name="ISME J.">
        <title>Potential for microbial H2 and metal transformations associated with novel bacteria and archaea in deep terrestrial subsurface sediments.</title>
        <authorList>
            <person name="Hernsdorf A.W."/>
            <person name="Amano Y."/>
            <person name="Miyakawa K."/>
            <person name="Ise K."/>
            <person name="Suzuki Y."/>
            <person name="Anantharaman K."/>
            <person name="Probst A."/>
            <person name="Burstein D."/>
            <person name="Thomas B.C."/>
            <person name="Banfield J.F."/>
        </authorList>
    </citation>
    <scope>NUCLEOTIDE SEQUENCE [LARGE SCALE GENOMIC DNA]</scope>
    <source>
        <strain evidence="4">HGW-Wallbacteria-1</strain>
    </source>
</reference>
<sequence length="181" mass="18971">MNDGAHNHEKGCRLPWRSAVIVVSDRCSLDPSLDSAGAALCAILQQRGHIVAPLTIVADERAQISTILRELAAQKYQLILTSGGTGLAPRDVTPEATLDAADRLVPGIPEAMRAASMAITPKGCLSRGVAVLIGKCLVVNLPGSEKGATENFLALAHAIEHGMEMASGKPSDCAGHYKKNK</sequence>
<dbReference type="Pfam" id="PF00994">
    <property type="entry name" value="MoCF_biosynth"/>
    <property type="match status" value="1"/>
</dbReference>
<dbReference type="InterPro" id="IPR001453">
    <property type="entry name" value="MoaB/Mog_dom"/>
</dbReference>
<dbReference type="GO" id="GO:0006777">
    <property type="term" value="P:Mo-molybdopterin cofactor biosynthetic process"/>
    <property type="evidence" value="ECO:0007669"/>
    <property type="project" value="UniProtKB-KW"/>
</dbReference>
<dbReference type="Proteomes" id="UP000233256">
    <property type="component" value="Unassembled WGS sequence"/>
</dbReference>
<organism evidence="4 5">
    <name type="scientific">Candidatus Wallbacteria bacterium HGW-Wallbacteria-1</name>
    <dbReference type="NCBI Taxonomy" id="2013854"/>
    <lineage>
        <taxon>Bacteria</taxon>
        <taxon>Candidatus Walliibacteriota</taxon>
    </lineage>
</organism>
<dbReference type="EMBL" id="PGXC01000007">
    <property type="protein sequence ID" value="PKK90247.1"/>
    <property type="molecule type" value="Genomic_DNA"/>
</dbReference>
<dbReference type="PANTHER" id="PTHR43764:SF1">
    <property type="entry name" value="MOLYBDOPTERIN MOLYBDOTRANSFERASE"/>
    <property type="match status" value="1"/>
</dbReference>
<comment type="caution">
    <text evidence="4">The sequence shown here is derived from an EMBL/GenBank/DDBJ whole genome shotgun (WGS) entry which is preliminary data.</text>
</comment>
<dbReference type="SMART" id="SM00852">
    <property type="entry name" value="MoCF_biosynth"/>
    <property type="match status" value="1"/>
</dbReference>
<keyword evidence="2" id="KW-0501">Molybdenum cofactor biosynthesis</keyword>
<gene>
    <name evidence="4" type="ORF">CVV64_10680</name>
</gene>
<name>A0A2N1PPH6_9BACT</name>
<accession>A0A2N1PPH6</accession>